<dbReference type="OrthoDB" id="9775929at2"/>
<evidence type="ECO:0000256" key="8">
    <source>
        <dbReference type="ARBA" id="ARBA00049244"/>
    </source>
</evidence>
<dbReference type="Gene3D" id="3.40.50.300">
    <property type="entry name" value="P-loop containing nucleotide triphosphate hydrolases"/>
    <property type="match status" value="1"/>
</dbReference>
<name>A0A1G5BXZ7_9FIRM</name>
<reference evidence="11 12" key="1">
    <citation type="submission" date="2016-10" db="EMBL/GenBank/DDBJ databases">
        <authorList>
            <person name="de Groot N.N."/>
        </authorList>
    </citation>
    <scope>NUCLEOTIDE SEQUENCE [LARGE SCALE GENOMIC DNA]</scope>
    <source>
        <strain evidence="11 12">DSM 18978</strain>
    </source>
</reference>
<dbReference type="EC" id="2.7.7.7" evidence="1"/>
<dbReference type="Gene3D" id="1.20.272.10">
    <property type="match status" value="1"/>
</dbReference>
<evidence type="ECO:0000256" key="2">
    <source>
        <dbReference type="ARBA" id="ARBA00017703"/>
    </source>
</evidence>
<accession>A0A1G5BXZ7</accession>
<dbReference type="AlphaFoldDB" id="A0A1G5BXZ7"/>
<sequence>MNYKDVLSEIKNDSIGSLYLIYGDENYLGEDLVKRIKNHLVSSDFEDLNYAAFEGKDLAVDFLIDACETLPFMAKRKLITINNFEALQGKKNIHSESDEVRLIDYFSKIPKETCLVFYGLSSIDSRKKIVKAFGKYGKLCNTTKLNDKELQTWILKYIKKMGKIIDGPELAIILSHLDYLGKNATQTLMDVENEIEKVISYMGDAEKVEAFHIEEVSINTFQNDIFKLLDAVGNKDVKDAMKRLNHILNEGEAIFRLMTTLSNQVKNILNTKLLMEEGYTSKMIAAKIGIHPFVASKCVTQSKGYSEARLRHLLGQFLEMDYMIKSGRINDRIAMELLIIEMCR</sequence>
<dbReference type="GO" id="GO:0006261">
    <property type="term" value="P:DNA-templated DNA replication"/>
    <property type="evidence" value="ECO:0007669"/>
    <property type="project" value="TreeGrafter"/>
</dbReference>
<evidence type="ECO:0000256" key="1">
    <source>
        <dbReference type="ARBA" id="ARBA00012417"/>
    </source>
</evidence>
<dbReference type="GO" id="GO:0003887">
    <property type="term" value="F:DNA-directed DNA polymerase activity"/>
    <property type="evidence" value="ECO:0007669"/>
    <property type="project" value="UniProtKB-KW"/>
</dbReference>
<feature type="domain" description="DNA polymerase III delta subunit-like C-terminal" evidence="10">
    <location>
        <begin position="222"/>
        <end position="341"/>
    </location>
</feature>
<dbReference type="Proteomes" id="UP000198636">
    <property type="component" value="Unassembled WGS sequence"/>
</dbReference>
<evidence type="ECO:0000313" key="11">
    <source>
        <dbReference type="EMBL" id="SCX95072.1"/>
    </source>
</evidence>
<dbReference type="SUPFAM" id="SSF48019">
    <property type="entry name" value="post-AAA+ oligomerization domain-like"/>
    <property type="match status" value="1"/>
</dbReference>
<dbReference type="NCBIfam" id="TIGR01128">
    <property type="entry name" value="holA"/>
    <property type="match status" value="1"/>
</dbReference>
<dbReference type="Pfam" id="PF21694">
    <property type="entry name" value="DNA_pol3_delta_C"/>
    <property type="match status" value="1"/>
</dbReference>
<feature type="domain" description="DNA polymerase III delta N-terminal" evidence="9">
    <location>
        <begin position="19"/>
        <end position="136"/>
    </location>
</feature>
<dbReference type="STRING" id="1120976.SAMN03080606_00560"/>
<dbReference type="InterPro" id="IPR010372">
    <property type="entry name" value="DNA_pol3_delta_N"/>
</dbReference>
<comment type="catalytic activity">
    <reaction evidence="8">
        <text>DNA(n) + a 2'-deoxyribonucleoside 5'-triphosphate = DNA(n+1) + diphosphate</text>
        <dbReference type="Rhea" id="RHEA:22508"/>
        <dbReference type="Rhea" id="RHEA-COMP:17339"/>
        <dbReference type="Rhea" id="RHEA-COMP:17340"/>
        <dbReference type="ChEBI" id="CHEBI:33019"/>
        <dbReference type="ChEBI" id="CHEBI:61560"/>
        <dbReference type="ChEBI" id="CHEBI:173112"/>
        <dbReference type="EC" id="2.7.7.7"/>
    </reaction>
</comment>
<keyword evidence="6" id="KW-0239">DNA-directed DNA polymerase</keyword>
<evidence type="ECO:0000259" key="10">
    <source>
        <dbReference type="Pfam" id="PF21694"/>
    </source>
</evidence>
<dbReference type="InterPro" id="IPR027417">
    <property type="entry name" value="P-loop_NTPase"/>
</dbReference>
<evidence type="ECO:0000259" key="9">
    <source>
        <dbReference type="Pfam" id="PF06144"/>
    </source>
</evidence>
<dbReference type="InterPro" id="IPR005790">
    <property type="entry name" value="DNA_polIII_delta"/>
</dbReference>
<keyword evidence="3" id="KW-0808">Transferase</keyword>
<dbReference type="RefSeq" id="WP_091539710.1">
    <property type="nucleotide sequence ID" value="NZ_FMUS01000002.1"/>
</dbReference>
<evidence type="ECO:0000256" key="7">
    <source>
        <dbReference type="ARBA" id="ARBA00034754"/>
    </source>
</evidence>
<protein>
    <recommendedName>
        <fullName evidence="2">DNA polymerase III subunit delta</fullName>
        <ecNumber evidence="1">2.7.7.7</ecNumber>
    </recommendedName>
</protein>
<keyword evidence="5" id="KW-0235">DNA replication</keyword>
<evidence type="ECO:0000256" key="3">
    <source>
        <dbReference type="ARBA" id="ARBA00022679"/>
    </source>
</evidence>
<dbReference type="PANTHER" id="PTHR34388:SF1">
    <property type="entry name" value="DNA POLYMERASE III SUBUNIT DELTA"/>
    <property type="match status" value="1"/>
</dbReference>
<evidence type="ECO:0000256" key="5">
    <source>
        <dbReference type="ARBA" id="ARBA00022705"/>
    </source>
</evidence>
<dbReference type="InterPro" id="IPR048466">
    <property type="entry name" value="DNA_pol3_delta-like_C"/>
</dbReference>
<dbReference type="SUPFAM" id="SSF52540">
    <property type="entry name" value="P-loop containing nucleoside triphosphate hydrolases"/>
    <property type="match status" value="1"/>
</dbReference>
<evidence type="ECO:0000256" key="4">
    <source>
        <dbReference type="ARBA" id="ARBA00022695"/>
    </source>
</evidence>
<evidence type="ECO:0000256" key="6">
    <source>
        <dbReference type="ARBA" id="ARBA00022932"/>
    </source>
</evidence>
<keyword evidence="4" id="KW-0548">Nucleotidyltransferase</keyword>
<comment type="similarity">
    <text evidence="7">Belongs to the DNA polymerase HolA subunit family.</text>
</comment>
<evidence type="ECO:0000313" key="12">
    <source>
        <dbReference type="Proteomes" id="UP000198636"/>
    </source>
</evidence>
<organism evidence="11 12">
    <name type="scientific">Alkaliphilus peptidifermentans DSM 18978</name>
    <dbReference type="NCBI Taxonomy" id="1120976"/>
    <lineage>
        <taxon>Bacteria</taxon>
        <taxon>Bacillati</taxon>
        <taxon>Bacillota</taxon>
        <taxon>Clostridia</taxon>
        <taxon>Peptostreptococcales</taxon>
        <taxon>Natronincolaceae</taxon>
        <taxon>Alkaliphilus</taxon>
    </lineage>
</organism>
<dbReference type="Pfam" id="PF06144">
    <property type="entry name" value="DNA_pol3_delta"/>
    <property type="match status" value="1"/>
</dbReference>
<dbReference type="InterPro" id="IPR008921">
    <property type="entry name" value="DNA_pol3_clamp-load_cplx_C"/>
</dbReference>
<dbReference type="GO" id="GO:0003677">
    <property type="term" value="F:DNA binding"/>
    <property type="evidence" value="ECO:0007669"/>
    <property type="project" value="InterPro"/>
</dbReference>
<dbReference type="EMBL" id="FMUS01000002">
    <property type="protein sequence ID" value="SCX95072.1"/>
    <property type="molecule type" value="Genomic_DNA"/>
</dbReference>
<dbReference type="PANTHER" id="PTHR34388">
    <property type="entry name" value="DNA POLYMERASE III SUBUNIT DELTA"/>
    <property type="match status" value="1"/>
</dbReference>
<dbReference type="GO" id="GO:0009360">
    <property type="term" value="C:DNA polymerase III complex"/>
    <property type="evidence" value="ECO:0007669"/>
    <property type="project" value="InterPro"/>
</dbReference>
<keyword evidence="12" id="KW-1185">Reference proteome</keyword>
<proteinExistence type="inferred from homology"/>
<dbReference type="Gene3D" id="1.10.8.60">
    <property type="match status" value="1"/>
</dbReference>
<gene>
    <name evidence="11" type="ORF">SAMN03080606_00560</name>
</gene>